<dbReference type="Pfam" id="PF13715">
    <property type="entry name" value="CarbopepD_reg_2"/>
    <property type="match status" value="1"/>
</dbReference>
<keyword evidence="10" id="KW-1185">Reference proteome</keyword>
<dbReference type="PROSITE" id="PS00018">
    <property type="entry name" value="EF_HAND_1"/>
    <property type="match status" value="1"/>
</dbReference>
<sequence>MLKPKLIMKRKVKRKNGVSGLELLLLMLFLTFSASNLFAQDKISGVVKDNAGLPIPGVNVLIKGTTTGVQTDFDGRYSIVLTNGAKSLLFNYVGYKNQEILIGDKKVINVTLVDNTEDLNEVVVIGYQKVEREKVLGSIATVKSESIEKSAPIDVLQGVQGKVAGVQILSNNGPGEGFDIRIRGIGSINGSTSPLYVVDGQQTFNIDNLNPSDIESFEILKDGATTAPYGAQGANGVVVITTKSGKKGEIKIDATAVSGINSLVGAVPVANARQRIYMERTLDGGNTNLTRLDSLNLGYRQSPDNQKLITRSGLRYQANVSLSGGGDKSSFYWNTGYLKQEGVVLNSDFKRLSTRLKLDLKPTQKFNVGTVVNMSFEETNGISSGAVLGNALNRIPYITVYEPNGDLSPTPTSYNGSANPVQQLLLRKQAKRAYKFNIFNYAEYKILPQLTLKSTLGLNMSYIKDEEYSPKALLVGGGTSTDSRSTAGEKHALAYNVQQDNFLNFNQKWGKHSLSAFGGMQIQALRFETLGVSTSLSNDLITTLNNSNLDYLVPQFSNSNRDQTENYSQGQFSLFTGFNYDYNNKYLVGATMRRDGSSKFGPSNKYGYFPSGSIGWRVSKESFMKNINAIDNLLIRASYGIVGNDRIQDFQFQNQSLPNGLYNGVLGINPDVVGNPNIKWESTASSNIGFDLAMFKRRLNITVDTWLKDTKDLLVQTRIPQESGFQSIQENRGVIRNKGLDFSVNGTIIKSKDFTWDAGFNIGFLNNKVTKLDAPIINGVSIIEQGQPIGNFTGYKQNGIYQYDESNAYNPDTGERLYPNFDANGFFLGSYNTKNGQIYTGSIRQLTYNNNVLKGGDYIWEDTNNDGKVTSDDIQILGNGIATTYGGLTQDFKYKNFTLGVLFDYSFGNEIYRRYDHDRNSFRAGTITPSPDRIDQAWSQQGDIATYPVIASASSRPQNRFDFANNTANSLYIEDGAFIKWRYVRMGYNFSKEVLNSFNIGLNALTLNLQVNNIMTWTNYSGYNPEFGNRDSLLQPSVDNLRYPSDREIILSLRVQF</sequence>
<dbReference type="PROSITE" id="PS52016">
    <property type="entry name" value="TONB_DEPENDENT_REC_3"/>
    <property type="match status" value="1"/>
</dbReference>
<keyword evidence="5 7" id="KW-0472">Membrane</keyword>
<dbReference type="InterPro" id="IPR008969">
    <property type="entry name" value="CarboxyPept-like_regulatory"/>
</dbReference>
<dbReference type="InterPro" id="IPR039426">
    <property type="entry name" value="TonB-dep_rcpt-like"/>
</dbReference>
<dbReference type="Gene3D" id="2.170.130.10">
    <property type="entry name" value="TonB-dependent receptor, plug domain"/>
    <property type="match status" value="1"/>
</dbReference>
<accession>A0ABR7UP81</accession>
<dbReference type="SUPFAM" id="SSF56935">
    <property type="entry name" value="Porins"/>
    <property type="match status" value="1"/>
</dbReference>
<evidence type="ECO:0000256" key="4">
    <source>
        <dbReference type="ARBA" id="ARBA00022692"/>
    </source>
</evidence>
<proteinExistence type="inferred from homology"/>
<evidence type="ECO:0000256" key="3">
    <source>
        <dbReference type="ARBA" id="ARBA00022452"/>
    </source>
</evidence>
<comment type="similarity">
    <text evidence="7">Belongs to the TonB-dependent receptor family.</text>
</comment>
<dbReference type="InterPro" id="IPR037066">
    <property type="entry name" value="Plug_dom_sf"/>
</dbReference>
<name>A0ABR7UP81_9FLAO</name>
<evidence type="ECO:0000256" key="7">
    <source>
        <dbReference type="PROSITE-ProRule" id="PRU01360"/>
    </source>
</evidence>
<dbReference type="Proteomes" id="UP000661715">
    <property type="component" value="Unassembled WGS sequence"/>
</dbReference>
<comment type="subcellular location">
    <subcellularLocation>
        <location evidence="1 7">Cell outer membrane</location>
        <topology evidence="1 7">Multi-pass membrane protein</topology>
    </subcellularLocation>
</comment>
<dbReference type="EMBL" id="NASZ01000005">
    <property type="protein sequence ID" value="MBD0724709.1"/>
    <property type="molecule type" value="Genomic_DNA"/>
</dbReference>
<protein>
    <recommendedName>
        <fullName evidence="8">TonB-dependent receptor plug domain-containing protein</fullName>
    </recommendedName>
</protein>
<evidence type="ECO:0000256" key="6">
    <source>
        <dbReference type="ARBA" id="ARBA00023237"/>
    </source>
</evidence>
<dbReference type="InterPro" id="IPR018247">
    <property type="entry name" value="EF_Hand_1_Ca_BS"/>
</dbReference>
<dbReference type="SUPFAM" id="SSF49464">
    <property type="entry name" value="Carboxypeptidase regulatory domain-like"/>
    <property type="match status" value="1"/>
</dbReference>
<dbReference type="InterPro" id="IPR012910">
    <property type="entry name" value="Plug_dom"/>
</dbReference>
<keyword evidence="6 7" id="KW-0998">Cell outer membrane</keyword>
<evidence type="ECO:0000256" key="2">
    <source>
        <dbReference type="ARBA" id="ARBA00022448"/>
    </source>
</evidence>
<evidence type="ECO:0000313" key="9">
    <source>
        <dbReference type="EMBL" id="MBD0724709.1"/>
    </source>
</evidence>
<dbReference type="Gene3D" id="2.40.170.20">
    <property type="entry name" value="TonB-dependent receptor, beta-barrel domain"/>
    <property type="match status" value="1"/>
</dbReference>
<dbReference type="InterPro" id="IPR023997">
    <property type="entry name" value="TonB-dep_OMP_SusC/RagA_CS"/>
</dbReference>
<keyword evidence="3 7" id="KW-1134">Transmembrane beta strand</keyword>
<dbReference type="Pfam" id="PF07715">
    <property type="entry name" value="Plug"/>
    <property type="match status" value="1"/>
</dbReference>
<dbReference type="NCBIfam" id="TIGR04056">
    <property type="entry name" value="OMP_RagA_SusC"/>
    <property type="match status" value="1"/>
</dbReference>
<dbReference type="RefSeq" id="WP_188220092.1">
    <property type="nucleotide sequence ID" value="NZ_NASZ01000005.1"/>
</dbReference>
<dbReference type="InterPro" id="IPR036942">
    <property type="entry name" value="Beta-barrel_TonB_sf"/>
</dbReference>
<evidence type="ECO:0000313" key="10">
    <source>
        <dbReference type="Proteomes" id="UP000661715"/>
    </source>
</evidence>
<feature type="domain" description="TonB-dependent receptor plug" evidence="8">
    <location>
        <begin position="133"/>
        <end position="237"/>
    </location>
</feature>
<evidence type="ECO:0000256" key="1">
    <source>
        <dbReference type="ARBA" id="ARBA00004571"/>
    </source>
</evidence>
<dbReference type="Gene3D" id="2.60.40.1120">
    <property type="entry name" value="Carboxypeptidase-like, regulatory domain"/>
    <property type="match status" value="1"/>
</dbReference>
<organism evidence="9 10">
    <name type="scientific">Flavobacterium pokkalii</name>
    <dbReference type="NCBI Taxonomy" id="1940408"/>
    <lineage>
        <taxon>Bacteria</taxon>
        <taxon>Pseudomonadati</taxon>
        <taxon>Bacteroidota</taxon>
        <taxon>Flavobacteriia</taxon>
        <taxon>Flavobacteriales</taxon>
        <taxon>Flavobacteriaceae</taxon>
        <taxon>Flavobacterium</taxon>
    </lineage>
</organism>
<dbReference type="NCBIfam" id="TIGR04057">
    <property type="entry name" value="SusC_RagA_signa"/>
    <property type="match status" value="1"/>
</dbReference>
<reference evidence="9 10" key="1">
    <citation type="journal article" date="2020" name="Microbiol. Res.">
        <title>Flavobacterium pokkalii sp. nov., a novel plant growth promoting native rhizobacteria isolated from pokkali rice grown in coastal saline affected agricultural regions of southern India, Kerala.</title>
        <authorList>
            <person name="Menon R.R."/>
            <person name="Kumari S."/>
            <person name="Viver T."/>
            <person name="Rameshkumar N."/>
        </authorList>
    </citation>
    <scope>NUCLEOTIDE SEQUENCE [LARGE SCALE GENOMIC DNA]</scope>
    <source>
        <strain evidence="9 10">L1I52</strain>
    </source>
</reference>
<evidence type="ECO:0000256" key="5">
    <source>
        <dbReference type="ARBA" id="ARBA00023136"/>
    </source>
</evidence>
<keyword evidence="2 7" id="KW-0813">Transport</keyword>
<dbReference type="InterPro" id="IPR023996">
    <property type="entry name" value="TonB-dep_OMP_SusC/RagA"/>
</dbReference>
<comment type="caution">
    <text evidence="9">The sequence shown here is derived from an EMBL/GenBank/DDBJ whole genome shotgun (WGS) entry which is preliminary data.</text>
</comment>
<keyword evidence="4 7" id="KW-0812">Transmembrane</keyword>
<gene>
    <name evidence="9" type="ORF">B6A10_05915</name>
</gene>
<evidence type="ECO:0000259" key="8">
    <source>
        <dbReference type="Pfam" id="PF07715"/>
    </source>
</evidence>